<feature type="coiled-coil region" evidence="8">
    <location>
        <begin position="661"/>
        <end position="752"/>
    </location>
</feature>
<feature type="region of interest" description="Disordered" evidence="9">
    <location>
        <begin position="570"/>
        <end position="605"/>
    </location>
</feature>
<dbReference type="PANTHER" id="PTHR13140:SF706">
    <property type="entry name" value="DILUTE CLASS UNCONVENTIONAL MYOSIN, ISOFORM C"/>
    <property type="match status" value="1"/>
</dbReference>
<gene>
    <name evidence="12" type="ORF">BIW11_12909</name>
</gene>
<dbReference type="CDD" id="cd15470">
    <property type="entry name" value="Myo5_CBD"/>
    <property type="match status" value="1"/>
</dbReference>
<keyword evidence="13" id="KW-1185">Reference proteome</keyword>
<evidence type="ECO:0000256" key="9">
    <source>
        <dbReference type="SAM" id="MobiDB-lite"/>
    </source>
</evidence>
<dbReference type="Pfam" id="PF01843">
    <property type="entry name" value="DIL"/>
    <property type="match status" value="1"/>
</dbReference>
<dbReference type="Gene3D" id="6.20.240.20">
    <property type="match status" value="1"/>
</dbReference>
<dbReference type="Pfam" id="PF00063">
    <property type="entry name" value="Myosin_head"/>
    <property type="match status" value="1"/>
</dbReference>
<dbReference type="GO" id="GO:0005524">
    <property type="term" value="F:ATP binding"/>
    <property type="evidence" value="ECO:0007669"/>
    <property type="project" value="UniProtKB-KW"/>
</dbReference>
<feature type="region of interest" description="Disordered" evidence="9">
    <location>
        <begin position="449"/>
        <end position="506"/>
    </location>
</feature>
<keyword evidence="1" id="KW-0547">Nucleotide-binding</keyword>
<feature type="domain" description="Myosin motor" evidence="11">
    <location>
        <begin position="1"/>
        <end position="133"/>
    </location>
</feature>
<dbReference type="Proteomes" id="UP000192247">
    <property type="component" value="Unassembled WGS sequence"/>
</dbReference>
<evidence type="ECO:0000259" key="10">
    <source>
        <dbReference type="PROSITE" id="PS51126"/>
    </source>
</evidence>
<keyword evidence="3 8" id="KW-0175">Coiled coil</keyword>
<dbReference type="GO" id="GO:0016020">
    <property type="term" value="C:membrane"/>
    <property type="evidence" value="ECO:0007669"/>
    <property type="project" value="TreeGrafter"/>
</dbReference>
<evidence type="ECO:0000313" key="12">
    <source>
        <dbReference type="EMBL" id="OQR68447.1"/>
    </source>
</evidence>
<feature type="coiled-coil region" evidence="8">
    <location>
        <begin position="271"/>
        <end position="365"/>
    </location>
</feature>
<evidence type="ECO:0000256" key="1">
    <source>
        <dbReference type="ARBA" id="ARBA00022741"/>
    </source>
</evidence>
<accession>A0A1V9X4N2</accession>
<proteinExistence type="inferred from homology"/>
<dbReference type="InParanoid" id="A0A1V9X4N2"/>
<dbReference type="Gene3D" id="1.20.58.530">
    <property type="match status" value="1"/>
</dbReference>
<dbReference type="InterPro" id="IPR036961">
    <property type="entry name" value="Kinesin_motor_dom_sf"/>
</dbReference>
<dbReference type="SMART" id="SM00015">
    <property type="entry name" value="IQ"/>
    <property type="match status" value="6"/>
</dbReference>
<dbReference type="PROSITE" id="PS51456">
    <property type="entry name" value="MYOSIN_MOTOR"/>
    <property type="match status" value="1"/>
</dbReference>
<dbReference type="GO" id="GO:0000146">
    <property type="term" value="F:microfilament motor activity"/>
    <property type="evidence" value="ECO:0007669"/>
    <property type="project" value="TreeGrafter"/>
</dbReference>
<evidence type="ECO:0000256" key="6">
    <source>
        <dbReference type="ARBA" id="ARBA00023203"/>
    </source>
</evidence>
<protein>
    <recommendedName>
        <fullName evidence="14">Unconventional myosin-Va-like</fullName>
    </recommendedName>
</protein>
<dbReference type="FunCoup" id="A0A1V9X4N2">
    <property type="interactions" value="152"/>
</dbReference>
<dbReference type="OrthoDB" id="6108017at2759"/>
<evidence type="ECO:0000256" key="2">
    <source>
        <dbReference type="ARBA" id="ARBA00022840"/>
    </source>
</evidence>
<sequence>MTVGSQFRQSLQLLMETLNATTPHYVRCIKPNDDKSAFVFDPHRATQQLRACGVLETVRISAAGFPSRWTYTEFMQRYRMLAIAKTLKRNGDQRENCAKILEILLKDPDKFQFGNTKIFFRAGQVAYMEKLRNDKLNQAAIMIQKVVKSFVYRQRYLRTTKTIRGIQRYGRGVLARRRAQTLRETAAAITIQTTVRGFLARRRYQKVRKLALQLQCLVRGYLARKRCESLRSNRAALVIQTHVRGFLERRRFARTMRKVVLCQAATRRFLAKKLRKRMKEEEKKVEHWKTQYKGLENKIISQKQEMIDLAKARDEARNKLSSVEHQWKDKVRTLEDLLKVADDRNKEYEERMNALKEALELSRKGEMDANDRIRVMSSEIEQLRSSEKEIPTIAKESMVAQLVADPAHATNIDGTSNKWASEKRLLVKELEELKTDYQRLLEERDGMMSKIYGDPHSSPSNTLRVHHPHHQRTPSEVSAGSDPGREGDETMDSVERDNGYGTVSRNGSIREDVTTILKFEKRIKNLEAQNSELIKQLEYQQQLGEPSIKDMMRLHELFRENAKLKESLKNMSMAESSQDYDPSSSSVSEDGKDGGTNGPEDRGSKTKALLEELWAELDTKREEIRGLREALTREGQGLSHLPNREEEGEIYMAFETQKTMLTQLENELKSVKMSARDCEQNLNAEIRQLREYNQQLQQIMSSEMTPAEKATCFLQGEIARLSRENVDLKEKYDRAIEQIRRLKRQNKTSSNQHNSSHQDVTDSMPLIRHKTETSGSFLGMLEYKIEDETHIIRSLIIDLKPKVTQQLLPALPAFILIMMIRHVDHCNDDQKVRSLLNNVITNVRRVIKKRKDDLEYTAMWLTIMYRFFNNLRQYSGEEVYQNENTPRQNEQCLRNFDLSQYRQIISDICLFIYTQMIRSMTDKLQKIVIPAIVEHDATSGSQLFRRKMSLHHDTSRHEVDVTKALDQLLEELTAFNKLIQSHQVDVDVRVVMFKELYHFVCAMSLNNLLLRRDMCHWSKGVQIRHNLSRLEHWSREQHLFGVNDLLAPAIQAVQVLQARKREEHIPDICEMAPNLTSGQLLRICQMYTPVEGYEESFSPKFINRLQEYIKNTFPKDNSKDYLMDTKARLAVRFQYIPSDVQLETITVPEVLNLPMLKRI</sequence>
<reference evidence="12 13" key="1">
    <citation type="journal article" date="2017" name="Gigascience">
        <title>Draft genome of the honey bee ectoparasitic mite, Tropilaelaps mercedesae, is shaped by the parasitic life history.</title>
        <authorList>
            <person name="Dong X."/>
            <person name="Armstrong S.D."/>
            <person name="Xia D."/>
            <person name="Makepeace B.L."/>
            <person name="Darby A.C."/>
            <person name="Kadowaki T."/>
        </authorList>
    </citation>
    <scope>NUCLEOTIDE SEQUENCE [LARGE SCALE GENOMIC DNA]</scope>
    <source>
        <strain evidence="12">Wuxi-XJTLU</strain>
    </source>
</reference>
<feature type="compositionally biased region" description="Low complexity" evidence="9">
    <location>
        <begin position="576"/>
        <end position="588"/>
    </location>
</feature>
<dbReference type="GO" id="GO:0007015">
    <property type="term" value="P:actin filament organization"/>
    <property type="evidence" value="ECO:0007669"/>
    <property type="project" value="TreeGrafter"/>
</dbReference>
<dbReference type="EMBL" id="MNPL01024634">
    <property type="protein sequence ID" value="OQR68447.1"/>
    <property type="molecule type" value="Genomic_DNA"/>
</dbReference>
<keyword evidence="5" id="KW-0505">Motor protein</keyword>
<dbReference type="Gene3D" id="1.20.5.190">
    <property type="match status" value="3"/>
</dbReference>
<evidence type="ECO:0000256" key="8">
    <source>
        <dbReference type="SAM" id="Coils"/>
    </source>
</evidence>
<dbReference type="PROSITE" id="PS50096">
    <property type="entry name" value="IQ"/>
    <property type="match status" value="5"/>
</dbReference>
<dbReference type="InterPro" id="IPR000048">
    <property type="entry name" value="IQ_motif_EF-hand-BS"/>
</dbReference>
<dbReference type="STRING" id="418985.A0A1V9X4N2"/>
<dbReference type="AlphaFoldDB" id="A0A1V9X4N2"/>
<evidence type="ECO:0000256" key="7">
    <source>
        <dbReference type="PROSITE-ProRule" id="PRU00782"/>
    </source>
</evidence>
<keyword evidence="6 7" id="KW-0009">Actin-binding</keyword>
<dbReference type="Gene3D" id="3.40.850.10">
    <property type="entry name" value="Kinesin motor domain"/>
    <property type="match status" value="1"/>
</dbReference>
<dbReference type="GO" id="GO:0005737">
    <property type="term" value="C:cytoplasm"/>
    <property type="evidence" value="ECO:0007669"/>
    <property type="project" value="TreeGrafter"/>
</dbReference>
<dbReference type="GO" id="GO:0051015">
    <property type="term" value="F:actin filament binding"/>
    <property type="evidence" value="ECO:0007669"/>
    <property type="project" value="TreeGrafter"/>
</dbReference>
<comment type="caution">
    <text evidence="7">Lacks conserved residue(s) required for the propagation of feature annotation.</text>
</comment>
<dbReference type="SMART" id="SM01132">
    <property type="entry name" value="DIL"/>
    <property type="match status" value="1"/>
</dbReference>
<feature type="compositionally biased region" description="Basic and acidic residues" evidence="9">
    <location>
        <begin position="483"/>
        <end position="498"/>
    </location>
</feature>
<evidence type="ECO:0008006" key="14">
    <source>
        <dbReference type="Google" id="ProtNLM"/>
    </source>
</evidence>
<dbReference type="PANTHER" id="PTHR13140">
    <property type="entry name" value="MYOSIN"/>
    <property type="match status" value="1"/>
</dbReference>
<dbReference type="Pfam" id="PF00612">
    <property type="entry name" value="IQ"/>
    <property type="match status" value="4"/>
</dbReference>
<dbReference type="SMART" id="SM00242">
    <property type="entry name" value="MYSc"/>
    <property type="match status" value="1"/>
</dbReference>
<dbReference type="SUPFAM" id="SSF52540">
    <property type="entry name" value="P-loop containing nucleoside triphosphate hydrolases"/>
    <property type="match status" value="2"/>
</dbReference>
<dbReference type="InterPro" id="IPR001609">
    <property type="entry name" value="Myosin_head_motor_dom-like"/>
</dbReference>
<dbReference type="PROSITE" id="PS51126">
    <property type="entry name" value="DILUTE"/>
    <property type="match status" value="1"/>
</dbReference>
<evidence type="ECO:0000256" key="5">
    <source>
        <dbReference type="ARBA" id="ARBA00023175"/>
    </source>
</evidence>
<dbReference type="GO" id="GO:0016459">
    <property type="term" value="C:myosin complex"/>
    <property type="evidence" value="ECO:0007669"/>
    <property type="project" value="UniProtKB-KW"/>
</dbReference>
<evidence type="ECO:0000259" key="11">
    <source>
        <dbReference type="PROSITE" id="PS51456"/>
    </source>
</evidence>
<dbReference type="InterPro" id="IPR027417">
    <property type="entry name" value="P-loop_NTPase"/>
</dbReference>
<comment type="caution">
    <text evidence="12">The sequence shown here is derived from an EMBL/GenBank/DDBJ whole genome shotgun (WGS) entry which is preliminary data.</text>
</comment>
<evidence type="ECO:0000256" key="3">
    <source>
        <dbReference type="ARBA" id="ARBA00023054"/>
    </source>
</evidence>
<name>A0A1V9X4N2_9ACAR</name>
<evidence type="ECO:0000313" key="13">
    <source>
        <dbReference type="Proteomes" id="UP000192247"/>
    </source>
</evidence>
<feature type="region of interest" description="Actin-binding" evidence="7">
    <location>
        <begin position="11"/>
        <end position="33"/>
    </location>
</feature>
<feature type="domain" description="Dilute" evidence="10">
    <location>
        <begin position="837"/>
        <end position="1111"/>
    </location>
</feature>
<organism evidence="12 13">
    <name type="scientific">Tropilaelaps mercedesae</name>
    <dbReference type="NCBI Taxonomy" id="418985"/>
    <lineage>
        <taxon>Eukaryota</taxon>
        <taxon>Metazoa</taxon>
        <taxon>Ecdysozoa</taxon>
        <taxon>Arthropoda</taxon>
        <taxon>Chelicerata</taxon>
        <taxon>Arachnida</taxon>
        <taxon>Acari</taxon>
        <taxon>Parasitiformes</taxon>
        <taxon>Mesostigmata</taxon>
        <taxon>Gamasina</taxon>
        <taxon>Dermanyssoidea</taxon>
        <taxon>Laelapidae</taxon>
        <taxon>Tropilaelaps</taxon>
    </lineage>
</organism>
<evidence type="ECO:0000256" key="4">
    <source>
        <dbReference type="ARBA" id="ARBA00023123"/>
    </source>
</evidence>
<feature type="compositionally biased region" description="Basic and acidic residues" evidence="9">
    <location>
        <begin position="589"/>
        <end position="605"/>
    </location>
</feature>
<keyword evidence="4 7" id="KW-0518">Myosin</keyword>
<comment type="similarity">
    <text evidence="7">Belongs to the TRAFAC class myosin-kinesin ATPase superfamily. Myosin family.</text>
</comment>
<keyword evidence="2" id="KW-0067">ATP-binding</keyword>
<dbReference type="InterPro" id="IPR002710">
    <property type="entry name" value="Dilute_dom"/>
</dbReference>